<dbReference type="InterPro" id="IPR001452">
    <property type="entry name" value="SH3_domain"/>
</dbReference>
<gene>
    <name evidence="5" type="ORF">VKT23_010774</name>
</gene>
<comment type="caution">
    <text evidence="5">The sequence shown here is derived from an EMBL/GenBank/DDBJ whole genome shotgun (WGS) entry which is preliminary data.</text>
</comment>
<evidence type="ECO:0000313" key="5">
    <source>
        <dbReference type="EMBL" id="KAK7455742.1"/>
    </source>
</evidence>
<dbReference type="SMART" id="SM00326">
    <property type="entry name" value="SH3"/>
    <property type="match status" value="1"/>
</dbReference>
<dbReference type="InterPro" id="IPR036028">
    <property type="entry name" value="SH3-like_dom_sf"/>
</dbReference>
<feature type="compositionally biased region" description="Acidic residues" evidence="3">
    <location>
        <begin position="300"/>
        <end position="321"/>
    </location>
</feature>
<name>A0ABR1JA71_9AGAR</name>
<feature type="compositionally biased region" description="Polar residues" evidence="3">
    <location>
        <begin position="59"/>
        <end position="91"/>
    </location>
</feature>
<proteinExistence type="predicted"/>
<dbReference type="SUPFAM" id="SSF50044">
    <property type="entry name" value="SH3-domain"/>
    <property type="match status" value="1"/>
</dbReference>
<evidence type="ECO:0000256" key="1">
    <source>
        <dbReference type="ARBA" id="ARBA00022443"/>
    </source>
</evidence>
<keyword evidence="1 2" id="KW-0728">SH3 domain</keyword>
<keyword evidence="6" id="KW-1185">Reference proteome</keyword>
<feature type="region of interest" description="Disordered" evidence="3">
    <location>
        <begin position="1"/>
        <end position="212"/>
    </location>
</feature>
<sequence length="478" mass="51492">MAESTIKHPPPLVDSKHSKTPSTPTPMSAGFTPTTPTPHNFQSHAPAQVVIPPLPTSPSPNRLSQTYNLTQSLNSPPPSASFSKSRPTSLSAGVAYASSTSTPPTPSSPAFFAHNKNRDSTASNTSGISLSSNRPAPPSPAMSRRTSGIGGVEGAIPLSRANSKHRASAGLGMSMSTTAEEDPDLVPTQPNTPALSSLSSQSQSQPNSSVSSQITIRLAPLKIRDFAYPNTDARFFGLGFLGSVEHVPKQNRLRVLNKALLGEEAYRLWRAERKQVRENLKAGRDRRSTSSLAWSSASEASEEEDIQEAGFDDEDEDEDDGNNGWGSSFKFGMGRLSWSNSNSTSAGYPSQKELARNFAGMEDSPATSSSEDDDAYYDAEEEAAQDQYQDSYEGEEDPPLLPGYYRALYPFEPEPGSHEIALEEEQIVKVVGRGGGVGWAVVVVGKMGDDGVWRNEGEGQVEKHGLVPESYLEVWRLE</sequence>
<dbReference type="PROSITE" id="PS50002">
    <property type="entry name" value="SH3"/>
    <property type="match status" value="1"/>
</dbReference>
<feature type="compositionally biased region" description="Polar residues" evidence="3">
    <location>
        <begin position="20"/>
        <end position="45"/>
    </location>
</feature>
<evidence type="ECO:0000256" key="3">
    <source>
        <dbReference type="SAM" id="MobiDB-lite"/>
    </source>
</evidence>
<dbReference type="EMBL" id="JBANRG010000022">
    <property type="protein sequence ID" value="KAK7455742.1"/>
    <property type="molecule type" value="Genomic_DNA"/>
</dbReference>
<protein>
    <recommendedName>
        <fullName evidence="4">SH3 domain-containing protein</fullName>
    </recommendedName>
</protein>
<feature type="compositionally biased region" description="Low complexity" evidence="3">
    <location>
        <begin position="196"/>
        <end position="212"/>
    </location>
</feature>
<evidence type="ECO:0000259" key="4">
    <source>
        <dbReference type="PROSITE" id="PS50002"/>
    </source>
</evidence>
<feature type="region of interest" description="Disordered" evidence="3">
    <location>
        <begin position="278"/>
        <end position="326"/>
    </location>
</feature>
<organism evidence="5 6">
    <name type="scientific">Marasmiellus scandens</name>
    <dbReference type="NCBI Taxonomy" id="2682957"/>
    <lineage>
        <taxon>Eukaryota</taxon>
        <taxon>Fungi</taxon>
        <taxon>Dikarya</taxon>
        <taxon>Basidiomycota</taxon>
        <taxon>Agaricomycotina</taxon>
        <taxon>Agaricomycetes</taxon>
        <taxon>Agaricomycetidae</taxon>
        <taxon>Agaricales</taxon>
        <taxon>Marasmiineae</taxon>
        <taxon>Omphalotaceae</taxon>
        <taxon>Marasmiellus</taxon>
    </lineage>
</organism>
<feature type="compositionally biased region" description="Low complexity" evidence="3">
    <location>
        <begin position="289"/>
        <end position="299"/>
    </location>
</feature>
<dbReference type="Gene3D" id="2.30.30.40">
    <property type="entry name" value="SH3 Domains"/>
    <property type="match status" value="1"/>
</dbReference>
<dbReference type="Proteomes" id="UP001498398">
    <property type="component" value="Unassembled WGS sequence"/>
</dbReference>
<feature type="compositionally biased region" description="Basic and acidic residues" evidence="3">
    <location>
        <begin position="278"/>
        <end position="288"/>
    </location>
</feature>
<evidence type="ECO:0000256" key="2">
    <source>
        <dbReference type="PROSITE-ProRule" id="PRU00192"/>
    </source>
</evidence>
<feature type="domain" description="SH3" evidence="4">
    <location>
        <begin position="400"/>
        <end position="477"/>
    </location>
</feature>
<evidence type="ECO:0000313" key="6">
    <source>
        <dbReference type="Proteomes" id="UP001498398"/>
    </source>
</evidence>
<accession>A0ABR1JA71</accession>
<reference evidence="5 6" key="1">
    <citation type="submission" date="2024-01" db="EMBL/GenBank/DDBJ databases">
        <title>A draft genome for the cacao thread blight pathogen Marasmiellus scandens.</title>
        <authorList>
            <person name="Baruah I.K."/>
            <person name="Leung J."/>
            <person name="Bukari Y."/>
            <person name="Amoako-Attah I."/>
            <person name="Meinhardt L.W."/>
            <person name="Bailey B.A."/>
            <person name="Cohen S.P."/>
        </authorList>
    </citation>
    <scope>NUCLEOTIDE SEQUENCE [LARGE SCALE GENOMIC DNA]</scope>
    <source>
        <strain evidence="5 6">GH-19</strain>
    </source>
</reference>